<name>A0A381P1B7_9ZZZZ</name>
<dbReference type="InterPro" id="IPR015943">
    <property type="entry name" value="WD40/YVTN_repeat-like_dom_sf"/>
</dbReference>
<feature type="domain" description="FlgD/Vpr Ig-like" evidence="1">
    <location>
        <begin position="483"/>
        <end position="535"/>
    </location>
</feature>
<evidence type="ECO:0000259" key="1">
    <source>
        <dbReference type="Pfam" id="PF13860"/>
    </source>
</evidence>
<feature type="non-terminal residue" evidence="2">
    <location>
        <position position="541"/>
    </location>
</feature>
<dbReference type="AlphaFoldDB" id="A0A381P1B7"/>
<evidence type="ECO:0000313" key="2">
    <source>
        <dbReference type="EMBL" id="SUZ60317.1"/>
    </source>
</evidence>
<sequence>VTESRYIFLLIFVQTISFGQWETINQPGMGTVILMLAEEDELYVATNQAQVYHSGDQSMTWDLLSDTMDTQPYGADLLFKKDSAVFFVQNVGPGPYNYRCVFGTGGWGAWETLPHQSSALVSMVGNDSLIFTILNGISISSDLGETWTTIPYPPITGYIQLLLADNDYLYVNHGCQLFRTGDLGVNWEDITGILDEEGYTDPYNCSVVMSMAHHGEKVMISMYWGGGLGKLFVSTDAGTNWSVLNGFPVEHHVYNMISKNNILYTGTASLVSGVFYTTDLLNWVDISSGLDSYDLSVNQLVATDEYIFKTGSTVNSHRIPLVDIYDWNFSIQNLEINDTSGDGIWEPGETTIISMELCNNSESDHMYYPGVVLEADSDLITIQYPHYWFYGMVAGDCEPLDFSVTASATAPDGAVVDFLAIPTALNCVDLPQYCIESDTLAFSCVISVPNVAINEPADLPNELSLHQNVPNPFNPVTMVQFELPVESEADLTVVSLNGVHVASLASGNMQAGSHRAKWNGKDMNGDKVSAGVYFLLLTAGE</sequence>
<proteinExistence type="predicted"/>
<dbReference type="Pfam" id="PF13860">
    <property type="entry name" value="FlgD_ig"/>
    <property type="match status" value="1"/>
</dbReference>
<organism evidence="2">
    <name type="scientific">marine metagenome</name>
    <dbReference type="NCBI Taxonomy" id="408172"/>
    <lineage>
        <taxon>unclassified sequences</taxon>
        <taxon>metagenomes</taxon>
        <taxon>ecological metagenomes</taxon>
    </lineage>
</organism>
<protein>
    <recommendedName>
        <fullName evidence="1">FlgD/Vpr Ig-like domain-containing protein</fullName>
    </recommendedName>
</protein>
<feature type="non-terminal residue" evidence="2">
    <location>
        <position position="1"/>
    </location>
</feature>
<dbReference type="SUPFAM" id="SSF110296">
    <property type="entry name" value="Oligoxyloglucan reducing end-specific cellobiohydrolase"/>
    <property type="match status" value="1"/>
</dbReference>
<dbReference type="EMBL" id="UINC01000734">
    <property type="protein sequence ID" value="SUZ60317.1"/>
    <property type="molecule type" value="Genomic_DNA"/>
</dbReference>
<gene>
    <name evidence="2" type="ORF">METZ01_LOCUS13171</name>
</gene>
<dbReference type="InterPro" id="IPR025965">
    <property type="entry name" value="FlgD/Vpr_Ig-like"/>
</dbReference>
<reference evidence="2" key="1">
    <citation type="submission" date="2018-05" db="EMBL/GenBank/DDBJ databases">
        <authorList>
            <person name="Lanie J.A."/>
            <person name="Ng W.-L."/>
            <person name="Kazmierczak K.M."/>
            <person name="Andrzejewski T.M."/>
            <person name="Davidsen T.M."/>
            <person name="Wayne K.J."/>
            <person name="Tettelin H."/>
            <person name="Glass J.I."/>
            <person name="Rusch D."/>
            <person name="Podicherti R."/>
            <person name="Tsui H.-C.T."/>
            <person name="Winkler M.E."/>
        </authorList>
    </citation>
    <scope>NUCLEOTIDE SEQUENCE</scope>
</reference>
<dbReference type="Gene3D" id="2.130.10.10">
    <property type="entry name" value="YVTN repeat-like/Quinoprotein amine dehydrogenase"/>
    <property type="match status" value="1"/>
</dbReference>
<dbReference type="Gene3D" id="2.60.40.4070">
    <property type="match status" value="1"/>
</dbReference>
<accession>A0A381P1B7</accession>